<evidence type="ECO:0000313" key="1">
    <source>
        <dbReference type="EMBL" id="MCX2721846.1"/>
    </source>
</evidence>
<name>A0ABT3QYC7_9HYPH</name>
<dbReference type="EMBL" id="JAPEVI010000003">
    <property type="protein sequence ID" value="MCX2721846.1"/>
    <property type="molecule type" value="Genomic_DNA"/>
</dbReference>
<sequence length="145" mass="16233">METGFFHPDRGYWQTVSQPSAAIRMSYPAGTVEVPIKPGANYEWIDGTWIYTPPPPPTLKELREAMPPVTARQFRLGLINASRALEAVDAAIAAISDETERARALVEWEYATQFSRLAPFVVSLAPSIGFTEDEFDTLWQEAMKL</sequence>
<dbReference type="RefSeq" id="WP_265961553.1">
    <property type="nucleotide sequence ID" value="NZ_JAPEVI010000003.1"/>
</dbReference>
<organism evidence="1 2">
    <name type="scientific">Roseibium salinum</name>
    <dbReference type="NCBI Taxonomy" id="1604349"/>
    <lineage>
        <taxon>Bacteria</taxon>
        <taxon>Pseudomonadati</taxon>
        <taxon>Pseudomonadota</taxon>
        <taxon>Alphaproteobacteria</taxon>
        <taxon>Hyphomicrobiales</taxon>
        <taxon>Stappiaceae</taxon>
        <taxon>Roseibium</taxon>
    </lineage>
</organism>
<keyword evidence="2" id="KW-1185">Reference proteome</keyword>
<accession>A0ABT3QYC7</accession>
<protein>
    <recommendedName>
        <fullName evidence="3">Tail assembly chaperone</fullName>
    </recommendedName>
</protein>
<gene>
    <name evidence="1" type="ORF">ON753_05410</name>
</gene>
<evidence type="ECO:0000313" key="2">
    <source>
        <dbReference type="Proteomes" id="UP001300261"/>
    </source>
</evidence>
<proteinExistence type="predicted"/>
<comment type="caution">
    <text evidence="1">The sequence shown here is derived from an EMBL/GenBank/DDBJ whole genome shotgun (WGS) entry which is preliminary data.</text>
</comment>
<dbReference type="Proteomes" id="UP001300261">
    <property type="component" value="Unassembled WGS sequence"/>
</dbReference>
<evidence type="ECO:0008006" key="3">
    <source>
        <dbReference type="Google" id="ProtNLM"/>
    </source>
</evidence>
<reference evidence="1 2" key="1">
    <citation type="journal article" date="2016" name="Int. J. Syst. Evol. Microbiol.">
        <title>Labrenzia salina sp. nov., isolated from the rhizosphere of the halophyte Arthrocnemum macrostachyum.</title>
        <authorList>
            <person name="Camacho M."/>
            <person name="Redondo-Gomez S."/>
            <person name="Rodriguez-Llorente I."/>
            <person name="Rohde M."/>
            <person name="Sproer C."/>
            <person name="Schumann P."/>
            <person name="Klenk H.P."/>
            <person name="Montero-Calasanz M.D.C."/>
        </authorList>
    </citation>
    <scope>NUCLEOTIDE SEQUENCE [LARGE SCALE GENOMIC DNA]</scope>
    <source>
        <strain evidence="1 2">DSM 29163</strain>
    </source>
</reference>